<dbReference type="PANTHER" id="PTHR12411">
    <property type="entry name" value="CYSTEINE PROTEASE FAMILY C1-RELATED"/>
    <property type="match status" value="1"/>
</dbReference>
<dbReference type="Gene3D" id="3.90.70.10">
    <property type="entry name" value="Cysteine proteinases"/>
    <property type="match status" value="2"/>
</dbReference>
<evidence type="ECO:0000256" key="3">
    <source>
        <dbReference type="ARBA" id="ARBA00004613"/>
    </source>
</evidence>
<gene>
    <name evidence="10" type="ORF">SAMN02910315_01978</name>
</gene>
<feature type="domain" description="Peptidase C1A papain C-terminal" evidence="9">
    <location>
        <begin position="503"/>
        <end position="740"/>
    </location>
</feature>
<dbReference type="Pfam" id="PF00112">
    <property type="entry name" value="Peptidase_C1"/>
    <property type="match status" value="2"/>
</dbReference>
<dbReference type="NCBIfam" id="TIGR01376">
    <property type="entry name" value="POMP_repeat"/>
    <property type="match status" value="2"/>
</dbReference>
<dbReference type="SUPFAM" id="SSF54001">
    <property type="entry name" value="Cysteine proteinases"/>
    <property type="match status" value="2"/>
</dbReference>
<evidence type="ECO:0000256" key="6">
    <source>
        <dbReference type="ARBA" id="ARBA00022729"/>
    </source>
</evidence>
<dbReference type="CDD" id="cd02619">
    <property type="entry name" value="Peptidase_C1"/>
    <property type="match status" value="2"/>
</dbReference>
<dbReference type="RefSeq" id="WP_188118146.1">
    <property type="nucleotide sequence ID" value="NZ_FMXB01000018.1"/>
</dbReference>
<dbReference type="SUPFAM" id="SSF49373">
    <property type="entry name" value="Invasin/intimin cell-adhesion fragments"/>
    <property type="match status" value="1"/>
</dbReference>
<dbReference type="Gene3D" id="2.60.40.10">
    <property type="entry name" value="Immunoglobulins"/>
    <property type="match status" value="1"/>
</dbReference>
<evidence type="ECO:0000256" key="7">
    <source>
        <dbReference type="ARBA" id="ARBA00023136"/>
    </source>
</evidence>
<accession>A0A1G5X5V9</accession>
<dbReference type="InterPro" id="IPR038765">
    <property type="entry name" value="Papain-like_cys_pep_sf"/>
</dbReference>
<dbReference type="OrthoDB" id="78423at2157"/>
<comment type="similarity">
    <text evidence="4">Belongs to the peptidase C1 family.</text>
</comment>
<dbReference type="GO" id="GO:0008234">
    <property type="term" value="F:cysteine-type peptidase activity"/>
    <property type="evidence" value="ECO:0007669"/>
    <property type="project" value="InterPro"/>
</dbReference>
<proteinExistence type="inferred from homology"/>
<dbReference type="SUPFAM" id="SSF51126">
    <property type="entry name" value="Pectin lyase-like"/>
    <property type="match status" value="4"/>
</dbReference>
<dbReference type="GO" id="GO:0006508">
    <property type="term" value="P:proteolysis"/>
    <property type="evidence" value="ECO:0007669"/>
    <property type="project" value="InterPro"/>
</dbReference>
<dbReference type="Gene3D" id="2.160.20.10">
    <property type="entry name" value="Single-stranded right-handed beta-helix, Pectin lyase-like"/>
    <property type="match status" value="1"/>
</dbReference>
<evidence type="ECO:0000256" key="8">
    <source>
        <dbReference type="ARBA" id="ARBA00023237"/>
    </source>
</evidence>
<reference evidence="10 11" key="1">
    <citation type="submission" date="2016-10" db="EMBL/GenBank/DDBJ databases">
        <authorList>
            <person name="Varghese N."/>
            <person name="Submissions S."/>
        </authorList>
    </citation>
    <scope>NUCLEOTIDE SEQUENCE [LARGE SCALE GENOMIC DNA]</scope>
    <source>
        <strain evidence="10 11">DSM 16643</strain>
    </source>
</reference>
<comment type="subcellular location">
    <subcellularLocation>
        <location evidence="1">Cell envelope</location>
    </subcellularLocation>
    <subcellularLocation>
        <location evidence="2">Cell outer membrane</location>
    </subcellularLocation>
    <subcellularLocation>
        <location evidence="3">Secreted</location>
    </subcellularLocation>
</comment>
<dbReference type="InterPro" id="IPR013783">
    <property type="entry name" value="Ig-like_fold"/>
</dbReference>
<dbReference type="Pfam" id="PF18560">
    <property type="entry name" value="Lectin_like"/>
    <property type="match status" value="2"/>
</dbReference>
<dbReference type="InterPro" id="IPR040528">
    <property type="entry name" value="Lectin-like"/>
</dbReference>
<evidence type="ECO:0000259" key="9">
    <source>
        <dbReference type="SMART" id="SM00645"/>
    </source>
</evidence>
<evidence type="ECO:0000256" key="4">
    <source>
        <dbReference type="ARBA" id="ARBA00008455"/>
    </source>
</evidence>
<keyword evidence="5" id="KW-0964">Secreted</keyword>
<organism evidence="10 11">
    <name type="scientific">Methanobrevibacter millerae</name>
    <dbReference type="NCBI Taxonomy" id="230361"/>
    <lineage>
        <taxon>Archaea</taxon>
        <taxon>Methanobacteriati</taxon>
        <taxon>Methanobacteriota</taxon>
        <taxon>Methanomada group</taxon>
        <taxon>Methanobacteria</taxon>
        <taxon>Methanobacteriales</taxon>
        <taxon>Methanobacteriaceae</taxon>
        <taxon>Methanobrevibacter</taxon>
    </lineage>
</organism>
<dbReference type="InterPro" id="IPR012334">
    <property type="entry name" value="Pectin_lyas_fold"/>
</dbReference>
<evidence type="ECO:0000256" key="2">
    <source>
        <dbReference type="ARBA" id="ARBA00004442"/>
    </source>
</evidence>
<sequence length="1982" mass="219307">MGYKKSIILIILVIFLFSIAGVCASDVNDMPIASEDANQMELSSNNEITEDNLQTSEENTTLAQANDNECVIAEKTISNMKYPMTFTQLEKDINESQNTFEILYDYTFNNESDDGQVVIKKSNFAINGNNHIVDGNGQSGIFNITGNNVTINNLIFINGNSTKGGAIFSTRQITLNNVTFINNNASYGGAICSNGELTLNNATFINNNATFGGAIACFGKILNICNSFVTSNMTSTYGQIYSFGSTVNIDNSEFINISSVYASAIYLEISESSIINSRFVNLTAEKTAGAIAVRWSGTSYIKGCEFINTKSFKNAGAILVDYGDEMCNVTIIDCVFKNSSSMIGGAYVQLGGNLLFDNTHFIDNKASCDGGAVYISYADSKFDNCNFTSNIAGYQSDYHAYGGAIYSDISDLIICDSNFIDNSAYSGNAIYACDSYYEISHSTFLNNTVAIFTDFDCETCILENNIYNNDTVITNESYSYATYVYSPALDLKLINNTINVNTPPSRFDLREWGLVTPIKDQGRMGACWTFGIINAVESALLKAYGLEFDLSEGNMHHNMLRYFPYGNARMEEAGSYSASASYLIGWYGPALEEEDTYDEIGKLSPFLTEGYDIIHIQDIIIVPNDEVPAGSKIKSAILNYGALAVDYYAETDDANGYYNPETSAHYINESIGFNHGVSVIGWDDNFSKDNFLITPPGDGAWIVKNSWGTEWGDEGIVYISYYDKTFLTGYYINDEAFGIVIENTVPYNKNYQHDFIWSGFFAGLNGDEITLDIDESINESIVYANQFEAASDDLIAAVGTYFNSSDVNYTVEIYVNDKLMLTQDGLSPFLGYHTIKLNEYIPIKKGDIFKAVITSNLMPFCYCPWSRVHFVENTSFFYNGHEWKDLYLTEDFIACLKVYTVEDVDNIINYTFKDLNNHINWSGDVLEIIHDYTFNNESDSGPVVIEKSNFTINGNNHIVDGKGQSGIFNITGNNVTINNLIFINGNSTKGGAIFAAGQVTLNNVTFINNNAGRGGAIYSNKELTLNNITFINNSATAGGAIAFYNNILNCSNSRFIDNSAERGSSIYSDNITLNVCNSFITSNKSSKYGQIYASGSTVNIDNSEFINISSVYASALYLENSKSSIINSRFVNLTADKSAGAIAIRWSGNSYIKGCEFINTKSFKNAGAILVDYGMEFYNATIIDCVFYNASSMIGGAYIQLGGNLILNSSNFTNSKAHVGGAVYISFANSTIDNCIFDSNELTDNSSTSYGGAIYCDMSNMTLTDSRFINNSAHKANAVYACDSWYNITNCLFANNANAIFTDFDKNGCNLNNNEYNNDSIITNQSFYAPLSFEYPALNLTLINNTINVSSIPSRFDLRDWGWITPVKNQGRMGSCWTFAFAEALETALLKATGIRYDISENYMQNLQIRYSDFGNLLSDEGGFNYGALANAASWLSVGEEEDEYDEVGKLSVFIDSVNKIRLHDVYFIMPDATDYVGDVKKAILNYGAVSITYASSNGAPYYNVKTSAQYINESLPPNHGVAIIGWDDNYSADNFLITPPGNGAWIVKNSWGSEWGDEGYFYLSYYEKSIFSPDSDTGIIYPFTVCIFSNVIDYHVNYQTDLAGLYDFDGNYTQYSNEFTAEYDDMIAGVGTYFNQSGINYSFDIYVNNKLAHSQSGASEFAGYRTIVLSKYIPVKVNDTFKVVFKSNALPYEAKSRNHYIHGMSFVSADGIVWKDITLENKTVCLKVYTTELTIYTQDLVKIYKNDSKFEANIGVANESVTFELNGVNYIRISDENGTARIAINLNPGNYTIKTSYNGSSVENTITVLPTLIAQNLVKYFRNASQFYISLIDCEGNPVAGKNITMNINGVFYNRVTNENGTARLNINLNPGKYILTAIDPLTDLQMSYNITVLPVLTAEDVNMTYKDGTQFKAKLVDGEGNPLANVNVSFNINGVFYQRTTDENGTARLNINLMPGEYIITSEYDNARISNKITIIAKED</sequence>
<keyword evidence="11" id="KW-1185">Reference proteome</keyword>
<keyword evidence="7" id="KW-0472">Membrane</keyword>
<keyword evidence="8" id="KW-0998">Cell outer membrane</keyword>
<keyword evidence="6" id="KW-0732">Signal</keyword>
<dbReference type="InterPro" id="IPR000668">
    <property type="entry name" value="Peptidase_C1A_C"/>
</dbReference>
<feature type="domain" description="Peptidase C1A papain C-terminal" evidence="9">
    <location>
        <begin position="1352"/>
        <end position="1575"/>
    </location>
</feature>
<dbReference type="InterPro" id="IPR011050">
    <property type="entry name" value="Pectin_lyase_fold/virulence"/>
</dbReference>
<evidence type="ECO:0000313" key="11">
    <source>
        <dbReference type="Proteomes" id="UP000323439"/>
    </source>
</evidence>
<evidence type="ECO:0000313" key="10">
    <source>
        <dbReference type="EMBL" id="SDA65803.1"/>
    </source>
</evidence>
<dbReference type="EMBL" id="FMXB01000018">
    <property type="protein sequence ID" value="SDA65803.1"/>
    <property type="molecule type" value="Genomic_DNA"/>
</dbReference>
<dbReference type="GO" id="GO:0005576">
    <property type="term" value="C:extracellular region"/>
    <property type="evidence" value="ECO:0007669"/>
    <property type="project" value="UniProtKB-SubCell"/>
</dbReference>
<protein>
    <submittedName>
        <fullName evidence="10">Polymorphic outer membrane protein repeat-containing protein</fullName>
    </submittedName>
</protein>
<dbReference type="SMART" id="SM00645">
    <property type="entry name" value="Pept_C1"/>
    <property type="match status" value="2"/>
</dbReference>
<dbReference type="InterPro" id="IPR003368">
    <property type="entry name" value="POMP_repeat"/>
</dbReference>
<dbReference type="InterPro" id="IPR008964">
    <property type="entry name" value="Invasin/intimin_cell_adhesion"/>
</dbReference>
<dbReference type="InterPro" id="IPR013128">
    <property type="entry name" value="Peptidase_C1A"/>
</dbReference>
<dbReference type="Proteomes" id="UP000323439">
    <property type="component" value="Unassembled WGS sequence"/>
</dbReference>
<evidence type="ECO:0000256" key="5">
    <source>
        <dbReference type="ARBA" id="ARBA00022525"/>
    </source>
</evidence>
<evidence type="ECO:0000256" key="1">
    <source>
        <dbReference type="ARBA" id="ARBA00004196"/>
    </source>
</evidence>
<name>A0A1G5X5V9_9EURY</name>
<dbReference type="SMART" id="SM00710">
    <property type="entry name" value="PbH1"/>
    <property type="match status" value="14"/>
</dbReference>
<dbReference type="InterPro" id="IPR006626">
    <property type="entry name" value="PbH1"/>
</dbReference>